<dbReference type="InterPro" id="IPR012902">
    <property type="entry name" value="N_methyl_site"/>
</dbReference>
<keyword evidence="4" id="KW-1185">Reference proteome</keyword>
<gene>
    <name evidence="3" type="ORF">Pla110_10340</name>
</gene>
<dbReference type="Pfam" id="PF07963">
    <property type="entry name" value="N_methyl"/>
    <property type="match status" value="1"/>
</dbReference>
<feature type="domain" description="DUF1559" evidence="2">
    <location>
        <begin position="42"/>
        <end position="353"/>
    </location>
</feature>
<dbReference type="InterPro" id="IPR011453">
    <property type="entry name" value="DUF1559"/>
</dbReference>
<dbReference type="PANTHER" id="PTHR30093:SF2">
    <property type="entry name" value="TYPE II SECRETION SYSTEM PROTEIN H"/>
    <property type="match status" value="1"/>
</dbReference>
<keyword evidence="1" id="KW-1133">Transmembrane helix</keyword>
<protein>
    <submittedName>
        <fullName evidence="3">Putative major pilin subunit</fullName>
    </submittedName>
</protein>
<dbReference type="OrthoDB" id="255848at2"/>
<dbReference type="Pfam" id="PF07596">
    <property type="entry name" value="SBP_bac_10"/>
    <property type="match status" value="1"/>
</dbReference>
<dbReference type="InterPro" id="IPR045584">
    <property type="entry name" value="Pilin-like"/>
</dbReference>
<keyword evidence="1" id="KW-0472">Membrane</keyword>
<proteinExistence type="predicted"/>
<feature type="transmembrane region" description="Helical" evidence="1">
    <location>
        <begin position="20"/>
        <end position="41"/>
    </location>
</feature>
<dbReference type="KEGG" id="plon:Pla110_10340"/>
<reference evidence="3 4" key="1">
    <citation type="submission" date="2019-02" db="EMBL/GenBank/DDBJ databases">
        <title>Deep-cultivation of Planctomycetes and their phenomic and genomic characterization uncovers novel biology.</title>
        <authorList>
            <person name="Wiegand S."/>
            <person name="Jogler M."/>
            <person name="Boedeker C."/>
            <person name="Pinto D."/>
            <person name="Vollmers J."/>
            <person name="Rivas-Marin E."/>
            <person name="Kohn T."/>
            <person name="Peeters S.H."/>
            <person name="Heuer A."/>
            <person name="Rast P."/>
            <person name="Oberbeckmann S."/>
            <person name="Bunk B."/>
            <person name="Jeske O."/>
            <person name="Meyerdierks A."/>
            <person name="Storesund J.E."/>
            <person name="Kallscheuer N."/>
            <person name="Luecker S."/>
            <person name="Lage O.M."/>
            <person name="Pohl T."/>
            <person name="Merkel B.J."/>
            <person name="Hornburger P."/>
            <person name="Mueller R.-W."/>
            <person name="Bruemmer F."/>
            <person name="Labrenz M."/>
            <person name="Spormann A.M."/>
            <person name="Op den Camp H."/>
            <person name="Overmann J."/>
            <person name="Amann R."/>
            <person name="Jetten M.S.M."/>
            <person name="Mascher T."/>
            <person name="Medema M.H."/>
            <person name="Devos D.P."/>
            <person name="Kaster A.-K."/>
            <person name="Ovreas L."/>
            <person name="Rohde M."/>
            <person name="Galperin M.Y."/>
            <person name="Jogler C."/>
        </authorList>
    </citation>
    <scope>NUCLEOTIDE SEQUENCE [LARGE SCALE GENOMIC DNA]</scope>
    <source>
        <strain evidence="3 4">Pla110</strain>
    </source>
</reference>
<dbReference type="EMBL" id="CP036281">
    <property type="protein sequence ID" value="QDU79326.1"/>
    <property type="molecule type" value="Genomic_DNA"/>
</dbReference>
<evidence type="ECO:0000259" key="2">
    <source>
        <dbReference type="Pfam" id="PF07596"/>
    </source>
</evidence>
<sequence length="374" mass="42033">MPFVSKTPHTSGRHPRGFTLVELLVVIAIISVLAALLLPAVQRARESARRTQCLNNMKQILLASHNYHDLHRSFPPAWVEPETPIDYEDDDDTFDSGSDIFSGSPPVDVFLSFSRTPVDRWTYDANRVRITKDKVDISNWRMSRYWGWHALIVPEMGELTLDIDFNDAHYSPSNLDSMQYEIGSFVCPSSSYETALDTQRARRVEGSGAESRTEFGLTTYRGVRGYWENTTSGGDDDDDVDNSGYRLHKGVFEIGRSNRFRDIADGESNTLMFGESLLGFWGDGFSCCASIHDARPDFFSYFEYEPGPDDSDDSTENDFYRSQFFGFGSAHGDVSMFGVADGSATPISHTIDGQVLRALVTRDNSEKMNLEDAF</sequence>
<organism evidence="3 4">
    <name type="scientific">Polystyrenella longa</name>
    <dbReference type="NCBI Taxonomy" id="2528007"/>
    <lineage>
        <taxon>Bacteria</taxon>
        <taxon>Pseudomonadati</taxon>
        <taxon>Planctomycetota</taxon>
        <taxon>Planctomycetia</taxon>
        <taxon>Planctomycetales</taxon>
        <taxon>Planctomycetaceae</taxon>
        <taxon>Polystyrenella</taxon>
    </lineage>
</organism>
<dbReference type="NCBIfam" id="TIGR02532">
    <property type="entry name" value="IV_pilin_GFxxxE"/>
    <property type="match status" value="1"/>
</dbReference>
<dbReference type="SUPFAM" id="SSF54523">
    <property type="entry name" value="Pili subunits"/>
    <property type="match status" value="1"/>
</dbReference>
<dbReference type="AlphaFoldDB" id="A0A518CJC0"/>
<dbReference type="RefSeq" id="WP_144993846.1">
    <property type="nucleotide sequence ID" value="NZ_CP036281.1"/>
</dbReference>
<dbReference type="Gene3D" id="3.30.700.10">
    <property type="entry name" value="Glycoprotein, Type 4 Pilin"/>
    <property type="match status" value="1"/>
</dbReference>
<evidence type="ECO:0000256" key="1">
    <source>
        <dbReference type="SAM" id="Phobius"/>
    </source>
</evidence>
<keyword evidence="1" id="KW-0812">Transmembrane</keyword>
<accession>A0A518CJC0</accession>
<dbReference type="Proteomes" id="UP000317178">
    <property type="component" value="Chromosome"/>
</dbReference>
<dbReference type="PROSITE" id="PS00409">
    <property type="entry name" value="PROKAR_NTER_METHYL"/>
    <property type="match status" value="1"/>
</dbReference>
<name>A0A518CJC0_9PLAN</name>
<dbReference type="PANTHER" id="PTHR30093">
    <property type="entry name" value="GENERAL SECRETION PATHWAY PROTEIN G"/>
    <property type="match status" value="1"/>
</dbReference>
<evidence type="ECO:0000313" key="4">
    <source>
        <dbReference type="Proteomes" id="UP000317178"/>
    </source>
</evidence>
<evidence type="ECO:0000313" key="3">
    <source>
        <dbReference type="EMBL" id="QDU79326.1"/>
    </source>
</evidence>